<accession>A0ABY2TQW4</accession>
<evidence type="ECO:0000313" key="1">
    <source>
        <dbReference type="EMBL" id="TKZ35252.1"/>
    </source>
</evidence>
<dbReference type="RefSeq" id="WP_137998269.1">
    <property type="nucleotide sequence ID" value="NZ_SJDU01000132.1"/>
</dbReference>
<evidence type="ECO:0000313" key="2">
    <source>
        <dbReference type="Proteomes" id="UP000310168"/>
    </source>
</evidence>
<gene>
    <name evidence="1" type="ORF">EZH24_06225</name>
</gene>
<dbReference type="InterPro" id="IPR021109">
    <property type="entry name" value="Peptidase_aspartic_dom_sf"/>
</dbReference>
<dbReference type="SUPFAM" id="SSF50630">
    <property type="entry name" value="Acid proteases"/>
    <property type="match status" value="1"/>
</dbReference>
<name>A0ABY2TQW4_9SPIR</name>
<comment type="caution">
    <text evidence="1">The sequence shown here is derived from an EMBL/GenBank/DDBJ whole genome shotgun (WGS) entry which is preliminary data.</text>
</comment>
<dbReference type="Pfam" id="PF08284">
    <property type="entry name" value="RVP_2"/>
    <property type="match status" value="1"/>
</dbReference>
<dbReference type="EMBL" id="SJDU01000132">
    <property type="protein sequence ID" value="TKZ35252.1"/>
    <property type="molecule type" value="Genomic_DNA"/>
</dbReference>
<protein>
    <submittedName>
        <fullName evidence="1">Retroviral-like aspartic protease</fullName>
    </submittedName>
</protein>
<proteinExistence type="predicted"/>
<dbReference type="Proteomes" id="UP000310168">
    <property type="component" value="Unassembled WGS sequence"/>
</dbReference>
<dbReference type="PROSITE" id="PS00141">
    <property type="entry name" value="ASP_PROTEASE"/>
    <property type="match status" value="1"/>
</dbReference>
<dbReference type="InterPro" id="IPR001969">
    <property type="entry name" value="Aspartic_peptidase_AS"/>
</dbReference>
<dbReference type="Gene3D" id="2.40.70.10">
    <property type="entry name" value="Acid Proteases"/>
    <property type="match status" value="1"/>
</dbReference>
<organism evidence="1 2">
    <name type="scientific">Brachyspira catarrhinii</name>
    <dbReference type="NCBI Taxonomy" id="2528966"/>
    <lineage>
        <taxon>Bacteria</taxon>
        <taxon>Pseudomonadati</taxon>
        <taxon>Spirochaetota</taxon>
        <taxon>Spirochaetia</taxon>
        <taxon>Brachyspirales</taxon>
        <taxon>Brachyspiraceae</taxon>
        <taxon>Brachyspira</taxon>
    </lineage>
</organism>
<sequence>MPKITLNLINNQLLADAFIMQDNKIKTPVKILFDTGATVSAIIGKVAKQLNLIPISKTRLQTPTGLSIVNIYEINLIIPLNKNEINFEQKIKALEIADNIDFDIIIGMDIISKGCLIVSDNIFIFNI</sequence>
<dbReference type="CDD" id="cd00303">
    <property type="entry name" value="retropepsin_like"/>
    <property type="match status" value="1"/>
</dbReference>
<keyword evidence="2" id="KW-1185">Reference proteome</keyword>
<reference evidence="1 2" key="1">
    <citation type="journal article" date="2019" name="Anaerobe">
        <title>Brachyspira catarrhinii sp. nov., an anaerobic intestinal spirochaete isolated from vervet monkeys may have been misidentified as Brachyspira aalborgi in previous studies.</title>
        <authorList>
            <person name="Phillips N.D."/>
            <person name="La T."/>
            <person name="Hampson D.J."/>
        </authorList>
    </citation>
    <scope>NUCLEOTIDE SEQUENCE [LARGE SCALE GENOMIC DNA]</scope>
    <source>
        <strain evidence="1 2">Z12</strain>
    </source>
</reference>